<dbReference type="RefSeq" id="WP_375735710.1">
    <property type="nucleotide sequence ID" value="NZ_JBCGDC010000082.1"/>
</dbReference>
<organism evidence="1 2">
    <name type="scientific">Polymorphospora lycopeni</name>
    <dbReference type="NCBI Taxonomy" id="3140240"/>
    <lineage>
        <taxon>Bacteria</taxon>
        <taxon>Bacillati</taxon>
        <taxon>Actinomycetota</taxon>
        <taxon>Actinomycetes</taxon>
        <taxon>Micromonosporales</taxon>
        <taxon>Micromonosporaceae</taxon>
        <taxon>Polymorphospora</taxon>
    </lineage>
</organism>
<protein>
    <submittedName>
        <fullName evidence="1">Uncharacterized protein</fullName>
    </submittedName>
</protein>
<name>A0ABV5CVY9_9ACTN</name>
<proteinExistence type="predicted"/>
<comment type="caution">
    <text evidence="1">The sequence shown here is derived from an EMBL/GenBank/DDBJ whole genome shotgun (WGS) entry which is preliminary data.</text>
</comment>
<accession>A0ABV5CVY9</accession>
<dbReference type="Proteomes" id="UP001582793">
    <property type="component" value="Unassembled WGS sequence"/>
</dbReference>
<dbReference type="EMBL" id="JBCGDC010000082">
    <property type="protein sequence ID" value="MFB6396175.1"/>
    <property type="molecule type" value="Genomic_DNA"/>
</dbReference>
<gene>
    <name evidence="1" type="ORF">AAFH96_24140</name>
</gene>
<sequence>MTIHLVDLVRVLHTCPAHPEPHPYDIRRTVVAVIPGGPCRAPVTVRCGAQTALIPCHRHEPEKRQCGACRVIVTERTITDITTGTRPTQDVA</sequence>
<evidence type="ECO:0000313" key="2">
    <source>
        <dbReference type="Proteomes" id="UP001582793"/>
    </source>
</evidence>
<reference evidence="1 2" key="1">
    <citation type="submission" date="2024-04" db="EMBL/GenBank/DDBJ databases">
        <title>Polymorphospora sp. isolated from Baiyangdian Lake in Xiong'an New Area.</title>
        <authorList>
            <person name="Zhang X."/>
            <person name="Liu J."/>
        </authorList>
    </citation>
    <scope>NUCLEOTIDE SEQUENCE [LARGE SCALE GENOMIC DNA]</scope>
    <source>
        <strain evidence="1 2">2-325</strain>
    </source>
</reference>
<keyword evidence="2" id="KW-1185">Reference proteome</keyword>
<evidence type="ECO:0000313" key="1">
    <source>
        <dbReference type="EMBL" id="MFB6396175.1"/>
    </source>
</evidence>